<dbReference type="FunFam" id="3.40.50.920:FF:000003">
    <property type="entry name" value="Transketolase"/>
    <property type="match status" value="1"/>
</dbReference>
<dbReference type="CDD" id="cd07033">
    <property type="entry name" value="TPP_PYR_DXS_TK_like"/>
    <property type="match status" value="1"/>
</dbReference>
<feature type="binding site" evidence="13">
    <location>
        <position position="176"/>
    </location>
    <ligand>
        <name>Mg(2+)</name>
        <dbReference type="ChEBI" id="CHEBI:18420"/>
    </ligand>
</feature>
<comment type="cofactor">
    <cofactor evidence="12">
        <name>thiamine diphosphate</name>
        <dbReference type="ChEBI" id="CHEBI:58937"/>
    </cofactor>
    <text evidence="12">Binds 1 thiamine pyrophosphate per subunit. During the reaction, the substrate forms a covalent intermediate with the cofactor.</text>
</comment>
<sequence>MSKRPTRQSSSQTPKKAKNDMDKDQTCINAIRCLSADMPSAANSGHPGAPMGCAPLAYLLWTKFMSYDPQDPSWLNRDRFVLSNGHACALQYAMLHLTGYDLSMEDLKNFRQIGSKTPGHPERDDTPGIEVTTGPLGQGVANAVGLAMAEKHMAATFNTSDFPDLIDNTVYVIMGDGCHQEGVSSEACSLAGHLKLGNLIVLYDDNSITIDGDTSLSFTEDVPKRFESYGWETITVDGLDSDITDLEAAIEKAKLSKDKPTLISCKTTIGFGSGIQGTHGVHGAPLKPDDLKQVKEKFGFNGDDKFVVPSDALAVFREAGAKGAAAHAEWKGRFEQYKIAEPAKAVELARRLSGKLPEDWRKCLPTWTSEDPALASRQTSEKVLNAIAEALPELVGGSADLTPSNLTQLKCSSDFQHGSYEGRYFRFGVREHGMAAICNGLAAYGGLVPFGATFFNFIQYMLPSVRLSALSHLRVLYIMTHDSIGLGEDGPTHQPINALALCRSMPNCLAIRPCDGNETAGAYAVAMENGHRPSVLVFSRQGLPQQDGSTVDKVFKGAYTLVNCEKPKVILVASGSEVPLCVDAAKLVGEGARVVSMPCMDLFEEQSAEYKSTVFPEGVPVLAVEALSGFGWDRYSHAQHCMKTFGASGPLKKLFVHFGFTPENISDKANGLVKFYEGKPVPSLVNRFE</sequence>
<feature type="active site" description="Proton donor" evidence="10">
    <location>
        <position position="431"/>
    </location>
</feature>
<comment type="similarity">
    <text evidence="2">Belongs to the transketolase family.</text>
</comment>
<dbReference type="SUPFAM" id="SSF52518">
    <property type="entry name" value="Thiamin diphosphate-binding fold (THDP-binding)"/>
    <property type="match status" value="2"/>
</dbReference>
<dbReference type="eggNOG" id="KOG0523">
    <property type="taxonomic scope" value="Eukaryota"/>
</dbReference>
<dbReference type="FunFam" id="3.40.50.970:FF:000003">
    <property type="entry name" value="Transketolase"/>
    <property type="match status" value="1"/>
</dbReference>
<evidence type="ECO:0000259" key="16">
    <source>
        <dbReference type="SMART" id="SM00861"/>
    </source>
</evidence>
<dbReference type="EMBL" id="KQ242263">
    <property type="protein sequence ID" value="KNC79683.1"/>
    <property type="molecule type" value="Genomic_DNA"/>
</dbReference>
<feature type="binding site" evidence="13">
    <location>
        <position position="208"/>
    </location>
    <ligand>
        <name>Mg(2+)</name>
        <dbReference type="ChEBI" id="CHEBI:18420"/>
    </ligand>
</feature>
<dbReference type="Pfam" id="PF02779">
    <property type="entry name" value="Transket_pyr"/>
    <property type="match status" value="1"/>
</dbReference>
<reference evidence="17 18" key="1">
    <citation type="submission" date="2011-02" db="EMBL/GenBank/DDBJ databases">
        <title>The Genome Sequence of Sphaeroforma arctica JP610.</title>
        <authorList>
            <consortium name="The Broad Institute Genome Sequencing Platform"/>
            <person name="Russ C."/>
            <person name="Cuomo C."/>
            <person name="Young S.K."/>
            <person name="Zeng Q."/>
            <person name="Gargeya S."/>
            <person name="Alvarado L."/>
            <person name="Berlin A."/>
            <person name="Chapman S.B."/>
            <person name="Chen Z."/>
            <person name="Freedman E."/>
            <person name="Gellesch M."/>
            <person name="Goldberg J."/>
            <person name="Griggs A."/>
            <person name="Gujja S."/>
            <person name="Heilman E."/>
            <person name="Heiman D."/>
            <person name="Howarth C."/>
            <person name="Mehta T."/>
            <person name="Neiman D."/>
            <person name="Pearson M."/>
            <person name="Roberts A."/>
            <person name="Saif S."/>
            <person name="Shea T."/>
            <person name="Shenoy N."/>
            <person name="Sisk P."/>
            <person name="Stolte C."/>
            <person name="Sykes S."/>
            <person name="White J."/>
            <person name="Yandava C."/>
            <person name="Burger G."/>
            <person name="Gray M.W."/>
            <person name="Holland P.W.H."/>
            <person name="King N."/>
            <person name="Lang F.B.F."/>
            <person name="Roger A.J."/>
            <person name="Ruiz-Trillo I."/>
            <person name="Haas B."/>
            <person name="Nusbaum C."/>
            <person name="Birren B."/>
        </authorList>
    </citation>
    <scope>NUCLEOTIDE SEQUENCE [LARGE SCALE GENOMIC DNA]</scope>
    <source>
        <strain evidence="17 18">JP610</strain>
    </source>
</reference>
<evidence type="ECO:0000256" key="13">
    <source>
        <dbReference type="PIRSR" id="PIRSR605478-4"/>
    </source>
</evidence>
<dbReference type="InterPro" id="IPR029061">
    <property type="entry name" value="THDP-binding"/>
</dbReference>
<dbReference type="RefSeq" id="XP_014153585.1">
    <property type="nucleotide sequence ID" value="XM_014298110.1"/>
</dbReference>
<feature type="binding site" evidence="11">
    <location>
        <position position="404"/>
    </location>
    <ligand>
        <name>substrate</name>
    </ligand>
</feature>
<dbReference type="GO" id="GO:0005829">
    <property type="term" value="C:cytosol"/>
    <property type="evidence" value="ECO:0007669"/>
    <property type="project" value="TreeGrafter"/>
</dbReference>
<dbReference type="PROSITE" id="PS00801">
    <property type="entry name" value="TRANSKETOLASE_1"/>
    <property type="match status" value="1"/>
</dbReference>
<evidence type="ECO:0000256" key="10">
    <source>
        <dbReference type="PIRSR" id="PIRSR605478-1"/>
    </source>
</evidence>
<feature type="binding site" evidence="12">
    <location>
        <position position="177"/>
    </location>
    <ligand>
        <name>thiamine diphosphate</name>
        <dbReference type="ChEBI" id="CHEBI:58937"/>
    </ligand>
</feature>
<comment type="cofactor">
    <cofactor evidence="1">
        <name>Co(2+)</name>
        <dbReference type="ChEBI" id="CHEBI:48828"/>
    </cofactor>
</comment>
<dbReference type="SMART" id="SM00861">
    <property type="entry name" value="Transket_pyr"/>
    <property type="match status" value="1"/>
</dbReference>
<keyword evidence="8 12" id="KW-0786">Thiamine pyrophosphate</keyword>
<evidence type="ECO:0000256" key="11">
    <source>
        <dbReference type="PIRSR" id="PIRSR605478-2"/>
    </source>
</evidence>
<dbReference type="Proteomes" id="UP000054560">
    <property type="component" value="Unassembled WGS sequence"/>
</dbReference>
<feature type="site" description="Important for catalytic activity" evidence="14">
    <location>
        <position position="46"/>
    </location>
</feature>
<dbReference type="InterPro" id="IPR049557">
    <property type="entry name" value="Transketolase_CS"/>
</dbReference>
<evidence type="ECO:0000256" key="14">
    <source>
        <dbReference type="PIRSR" id="PIRSR605478-5"/>
    </source>
</evidence>
<feature type="binding site" evidence="11">
    <location>
        <position position="377"/>
    </location>
    <ligand>
        <name>substrate</name>
    </ligand>
</feature>
<evidence type="ECO:0000256" key="6">
    <source>
        <dbReference type="ARBA" id="ARBA00022723"/>
    </source>
</evidence>
<protein>
    <recommendedName>
        <fullName evidence="4">transketolase</fullName>
        <ecNumber evidence="4">2.2.1.1</ecNumber>
    </recommendedName>
</protein>
<dbReference type="CDD" id="cd02012">
    <property type="entry name" value="TPP_TK"/>
    <property type="match status" value="1"/>
</dbReference>
<evidence type="ECO:0000256" key="7">
    <source>
        <dbReference type="ARBA" id="ARBA00022842"/>
    </source>
</evidence>
<feature type="binding site" evidence="11">
    <location>
        <position position="540"/>
    </location>
    <ligand>
        <name>substrate</name>
    </ligand>
</feature>
<organism evidence="17 18">
    <name type="scientific">Sphaeroforma arctica JP610</name>
    <dbReference type="NCBI Taxonomy" id="667725"/>
    <lineage>
        <taxon>Eukaryota</taxon>
        <taxon>Ichthyosporea</taxon>
        <taxon>Ichthyophonida</taxon>
        <taxon>Sphaeroforma</taxon>
    </lineage>
</organism>
<evidence type="ECO:0000256" key="12">
    <source>
        <dbReference type="PIRSR" id="PIRSR605478-3"/>
    </source>
</evidence>
<feature type="binding site" evidence="12">
    <location>
        <position position="86"/>
    </location>
    <ligand>
        <name>thiamine diphosphate</name>
        <dbReference type="ChEBI" id="CHEBI:58937"/>
    </ligand>
</feature>
<feature type="region of interest" description="Disordered" evidence="15">
    <location>
        <begin position="115"/>
        <end position="134"/>
    </location>
</feature>
<dbReference type="AlphaFoldDB" id="A0A0L0FUS3"/>
<keyword evidence="7 13" id="KW-0460">Magnesium</keyword>
<dbReference type="GO" id="GO:0046872">
    <property type="term" value="F:metal ion binding"/>
    <property type="evidence" value="ECO:0007669"/>
    <property type="project" value="UniProtKB-KW"/>
</dbReference>
<feature type="binding site" evidence="12">
    <location>
        <position position="282"/>
    </location>
    <ligand>
        <name>thiamine diphosphate</name>
        <dbReference type="ChEBI" id="CHEBI:58937"/>
    </ligand>
</feature>
<dbReference type="InterPro" id="IPR005478">
    <property type="entry name" value="Transketolase_bac-like"/>
</dbReference>
<feature type="domain" description="Transketolase-like pyrimidine-binding" evidence="16">
    <location>
        <begin position="374"/>
        <end position="545"/>
    </location>
</feature>
<evidence type="ECO:0000256" key="8">
    <source>
        <dbReference type="ARBA" id="ARBA00023052"/>
    </source>
</evidence>
<dbReference type="NCBIfam" id="TIGR00232">
    <property type="entry name" value="tktlase_bact"/>
    <property type="match status" value="1"/>
</dbReference>
<feature type="binding site" evidence="13">
    <location>
        <position position="206"/>
    </location>
    <ligand>
        <name>Mg(2+)</name>
        <dbReference type="ChEBI" id="CHEBI:18420"/>
    </ligand>
</feature>
<evidence type="ECO:0000313" key="18">
    <source>
        <dbReference type="Proteomes" id="UP000054560"/>
    </source>
</evidence>
<dbReference type="FunFam" id="3.40.50.970:FF:000004">
    <property type="entry name" value="Transketolase"/>
    <property type="match status" value="1"/>
</dbReference>
<keyword evidence="18" id="KW-1185">Reference proteome</keyword>
<feature type="binding site" evidence="11">
    <location>
        <position position="481"/>
    </location>
    <ligand>
        <name>substrate</name>
    </ligand>
</feature>
<keyword evidence="5" id="KW-0808">Transferase</keyword>
<comment type="catalytic activity">
    <reaction evidence="9">
        <text>D-sedoheptulose 7-phosphate + D-glyceraldehyde 3-phosphate = aldehydo-D-ribose 5-phosphate + D-xylulose 5-phosphate</text>
        <dbReference type="Rhea" id="RHEA:10508"/>
        <dbReference type="ChEBI" id="CHEBI:57483"/>
        <dbReference type="ChEBI" id="CHEBI:57737"/>
        <dbReference type="ChEBI" id="CHEBI:58273"/>
        <dbReference type="ChEBI" id="CHEBI:59776"/>
        <dbReference type="EC" id="2.2.1.1"/>
    </reaction>
</comment>
<evidence type="ECO:0000256" key="4">
    <source>
        <dbReference type="ARBA" id="ARBA00013152"/>
    </source>
</evidence>
<proteinExistence type="inferred from homology"/>
<feature type="site" description="Important for catalytic activity" evidence="14">
    <location>
        <position position="282"/>
    </location>
</feature>
<evidence type="ECO:0000256" key="3">
    <source>
        <dbReference type="ARBA" id="ARBA00011738"/>
    </source>
</evidence>
<dbReference type="SUPFAM" id="SSF52922">
    <property type="entry name" value="TK C-terminal domain-like"/>
    <property type="match status" value="1"/>
</dbReference>
<feature type="binding site" evidence="12">
    <location>
        <position position="457"/>
    </location>
    <ligand>
        <name>thiamine diphosphate</name>
        <dbReference type="ChEBI" id="CHEBI:58937"/>
    </ligand>
</feature>
<keyword evidence="6 13" id="KW-0479">Metal-binding</keyword>
<dbReference type="GeneID" id="25908434"/>
<dbReference type="PANTHER" id="PTHR43522">
    <property type="entry name" value="TRANSKETOLASE"/>
    <property type="match status" value="1"/>
</dbReference>
<dbReference type="Gene3D" id="3.40.50.920">
    <property type="match status" value="1"/>
</dbReference>
<dbReference type="OrthoDB" id="10267175at2759"/>
<feature type="binding site" evidence="11">
    <location>
        <position position="493"/>
    </location>
    <ligand>
        <name>substrate</name>
    </ligand>
</feature>
<dbReference type="Pfam" id="PF22613">
    <property type="entry name" value="Transketolase_C_1"/>
    <property type="match status" value="1"/>
</dbReference>
<dbReference type="STRING" id="667725.A0A0L0FUS3"/>
<evidence type="ECO:0000256" key="2">
    <source>
        <dbReference type="ARBA" id="ARBA00007131"/>
    </source>
</evidence>
<feature type="binding site" evidence="11">
    <location>
        <position position="46"/>
    </location>
    <ligand>
        <name>substrate</name>
    </ligand>
</feature>
<comment type="cofactor">
    <cofactor evidence="13">
        <name>Mg(2+)</name>
        <dbReference type="ChEBI" id="CHEBI:18420"/>
    </cofactor>
    <text evidence="13">Binds 1 Mg(2+) ion per subunit. Can also utilize other divalent metal cations, such as Ca(2+), Mn(2+) and Co(2+).</text>
</comment>
<comment type="subunit">
    <text evidence="3">Homodimer.</text>
</comment>
<dbReference type="GO" id="GO:0006098">
    <property type="term" value="P:pentose-phosphate shunt"/>
    <property type="evidence" value="ECO:0007669"/>
    <property type="project" value="TreeGrafter"/>
</dbReference>
<dbReference type="InterPro" id="IPR033247">
    <property type="entry name" value="Transketolase_fam"/>
</dbReference>
<dbReference type="Gene3D" id="3.40.50.970">
    <property type="match status" value="2"/>
</dbReference>
<dbReference type="InterPro" id="IPR005475">
    <property type="entry name" value="Transketolase-like_Pyr-bd"/>
</dbReference>
<feature type="binding site" evidence="11">
    <location>
        <position position="282"/>
    </location>
    <ligand>
        <name>substrate</name>
    </ligand>
</feature>
<feature type="binding site" evidence="12">
    <location>
        <position position="206"/>
    </location>
    <ligand>
        <name>thiamine diphosphate</name>
        <dbReference type="ChEBI" id="CHEBI:58937"/>
    </ligand>
</feature>
<feature type="region of interest" description="Disordered" evidence="15">
    <location>
        <begin position="1"/>
        <end position="22"/>
    </location>
</feature>
<name>A0A0L0FUS3_9EUKA</name>
<evidence type="ECO:0000256" key="9">
    <source>
        <dbReference type="ARBA" id="ARBA00049473"/>
    </source>
</evidence>
<dbReference type="Pfam" id="PF00456">
    <property type="entry name" value="Transketolase_N"/>
    <property type="match status" value="1"/>
</dbReference>
<gene>
    <name evidence="17" type="ORF">SARC_07930</name>
</gene>
<evidence type="ECO:0000256" key="5">
    <source>
        <dbReference type="ARBA" id="ARBA00022679"/>
    </source>
</evidence>
<dbReference type="EC" id="2.2.1.1" evidence="4"/>
<feature type="binding site" evidence="11">
    <location>
        <position position="489"/>
    </location>
    <ligand>
        <name>substrate</name>
    </ligand>
</feature>
<evidence type="ECO:0000256" key="1">
    <source>
        <dbReference type="ARBA" id="ARBA00001941"/>
    </source>
</evidence>
<dbReference type="InterPro" id="IPR005474">
    <property type="entry name" value="Transketolase_N"/>
</dbReference>
<dbReference type="InterPro" id="IPR009014">
    <property type="entry name" value="Transketo_C/PFOR_II"/>
</dbReference>
<feature type="binding site" evidence="12">
    <location>
        <begin position="134"/>
        <end position="136"/>
    </location>
    <ligand>
        <name>thiamine diphosphate</name>
        <dbReference type="ChEBI" id="CHEBI:58937"/>
    </ligand>
</feature>
<accession>A0A0L0FUS3</accession>
<dbReference type="GO" id="GO:0005634">
    <property type="term" value="C:nucleus"/>
    <property type="evidence" value="ECO:0007669"/>
    <property type="project" value="TreeGrafter"/>
</dbReference>
<evidence type="ECO:0000256" key="15">
    <source>
        <dbReference type="SAM" id="MobiDB-lite"/>
    </source>
</evidence>
<dbReference type="InterPro" id="IPR055152">
    <property type="entry name" value="Transketolase-like_C_2"/>
</dbReference>
<dbReference type="PANTHER" id="PTHR43522:SF2">
    <property type="entry name" value="TRANSKETOLASE 1-RELATED"/>
    <property type="match status" value="1"/>
</dbReference>
<dbReference type="GO" id="GO:0004802">
    <property type="term" value="F:transketolase activity"/>
    <property type="evidence" value="ECO:0007669"/>
    <property type="project" value="UniProtKB-EC"/>
</dbReference>
<evidence type="ECO:0000313" key="17">
    <source>
        <dbReference type="EMBL" id="KNC79683.1"/>
    </source>
</evidence>